<dbReference type="GO" id="GO:0015833">
    <property type="term" value="P:peptide transport"/>
    <property type="evidence" value="ECO:0007669"/>
    <property type="project" value="InterPro"/>
</dbReference>
<comment type="similarity">
    <text evidence="2">Belongs to the ABC transporter superfamily.</text>
</comment>
<dbReference type="RefSeq" id="WP_137100672.1">
    <property type="nucleotide sequence ID" value="NZ_CP039865.1"/>
</dbReference>
<comment type="subcellular location">
    <subcellularLocation>
        <location evidence="1">Cell inner membrane</location>
        <topology evidence="1">Peripheral membrane protein</topology>
    </subcellularLocation>
</comment>
<dbReference type="OrthoDB" id="7328866at2"/>
<evidence type="ECO:0000256" key="5">
    <source>
        <dbReference type="ARBA" id="ARBA00022840"/>
    </source>
</evidence>
<dbReference type="Proteomes" id="UP000298588">
    <property type="component" value="Chromosome"/>
</dbReference>
<dbReference type="InterPro" id="IPR003593">
    <property type="entry name" value="AAA+_ATPase"/>
</dbReference>
<dbReference type="Gene3D" id="3.40.50.300">
    <property type="entry name" value="P-loop containing nucleotide triphosphate hydrolases"/>
    <property type="match status" value="1"/>
</dbReference>
<evidence type="ECO:0000259" key="6">
    <source>
        <dbReference type="PROSITE" id="PS50893"/>
    </source>
</evidence>
<dbReference type="InterPro" id="IPR003439">
    <property type="entry name" value="ABC_transporter-like_ATP-bd"/>
</dbReference>
<dbReference type="NCBIfam" id="TIGR01727">
    <property type="entry name" value="oligo_HPY"/>
    <property type="match status" value="1"/>
</dbReference>
<feature type="domain" description="ABC transporter" evidence="6">
    <location>
        <begin position="6"/>
        <end position="264"/>
    </location>
</feature>
<dbReference type="GO" id="GO:0005524">
    <property type="term" value="F:ATP binding"/>
    <property type="evidence" value="ECO:0007669"/>
    <property type="project" value="UniProtKB-KW"/>
</dbReference>
<dbReference type="PANTHER" id="PTHR43776:SF7">
    <property type="entry name" value="D,D-DIPEPTIDE TRANSPORT ATP-BINDING PROTEIN DDPF-RELATED"/>
    <property type="match status" value="1"/>
</dbReference>
<dbReference type="FunFam" id="3.40.50.300:FF:000016">
    <property type="entry name" value="Oligopeptide ABC transporter ATP-binding component"/>
    <property type="match status" value="1"/>
</dbReference>
<dbReference type="GO" id="GO:0005886">
    <property type="term" value="C:plasma membrane"/>
    <property type="evidence" value="ECO:0007669"/>
    <property type="project" value="UniProtKB-SubCell"/>
</dbReference>
<evidence type="ECO:0000256" key="2">
    <source>
        <dbReference type="ARBA" id="ARBA00005417"/>
    </source>
</evidence>
<proteinExistence type="inferred from homology"/>
<dbReference type="PANTHER" id="PTHR43776">
    <property type="entry name" value="TRANSPORT ATP-BINDING PROTEIN"/>
    <property type="match status" value="1"/>
</dbReference>
<dbReference type="AlphaFoldDB" id="A0A4D7QN08"/>
<evidence type="ECO:0000256" key="3">
    <source>
        <dbReference type="ARBA" id="ARBA00022448"/>
    </source>
</evidence>
<dbReference type="SUPFAM" id="SSF52540">
    <property type="entry name" value="P-loop containing nucleoside triphosphate hydrolases"/>
    <property type="match status" value="1"/>
</dbReference>
<dbReference type="PROSITE" id="PS00211">
    <property type="entry name" value="ABC_TRANSPORTER_1"/>
    <property type="match status" value="1"/>
</dbReference>
<keyword evidence="5 7" id="KW-0067">ATP-binding</keyword>
<dbReference type="GO" id="GO:0016887">
    <property type="term" value="F:ATP hydrolysis activity"/>
    <property type="evidence" value="ECO:0007669"/>
    <property type="project" value="InterPro"/>
</dbReference>
<name>A0A4D7QN08_9HYPH</name>
<organism evidence="7 8">
    <name type="scientific">Phreatobacter aquaticus</name>
    <dbReference type="NCBI Taxonomy" id="2570229"/>
    <lineage>
        <taxon>Bacteria</taxon>
        <taxon>Pseudomonadati</taxon>
        <taxon>Pseudomonadota</taxon>
        <taxon>Alphaproteobacteria</taxon>
        <taxon>Hyphomicrobiales</taxon>
        <taxon>Phreatobacteraceae</taxon>
        <taxon>Phreatobacter</taxon>
    </lineage>
</organism>
<evidence type="ECO:0000313" key="7">
    <source>
        <dbReference type="EMBL" id="QCK87343.1"/>
    </source>
</evidence>
<sequence>MSTAIVEVRNVSRRFAPTPSIGERIAGLFGAEVENRTVHAVDRVSLDISPGDVLGLVGESGCGKSTLGRVIAGIHPPSDGEAYVHGEPVMGGARRRVKTTTRVQMIFQDPFGSLDPRFRIGATIAEGPIAHGLIRRAEARDEVARWLSAVGLPADAADRFPHQFSGGQRQRIAIARALAMQPDILVCDEPVASLDVSIQAQIINLFLKLRRELNLTMLFISHDLGVVRHICDRVAIMYLGRIVEIGPTQDIYTRPAHHYTRALLDSVPKLVTTGDELVSFRPISGELPSPLAPPPGCHFHLRCPAADQRCRTEAPDLRDLADGRRAACHHPVIDDSRSAR</sequence>
<dbReference type="PROSITE" id="PS50893">
    <property type="entry name" value="ABC_TRANSPORTER_2"/>
    <property type="match status" value="1"/>
</dbReference>
<reference evidence="7 8" key="1">
    <citation type="submission" date="2019-04" db="EMBL/GenBank/DDBJ databases">
        <title>Phreatobacter aquaticus sp. nov.</title>
        <authorList>
            <person name="Choi A."/>
            <person name="Baek K."/>
        </authorList>
    </citation>
    <scope>NUCLEOTIDE SEQUENCE [LARGE SCALE GENOMIC DNA]</scope>
    <source>
        <strain evidence="7 8">NMCR1094</strain>
    </source>
</reference>
<accession>A0A4D7QN08</accession>
<dbReference type="InterPro" id="IPR013563">
    <property type="entry name" value="Oligopep_ABC_C"/>
</dbReference>
<keyword evidence="4" id="KW-0547">Nucleotide-binding</keyword>
<dbReference type="CDD" id="cd03257">
    <property type="entry name" value="ABC_NikE_OppD_transporters"/>
    <property type="match status" value="1"/>
</dbReference>
<evidence type="ECO:0000256" key="1">
    <source>
        <dbReference type="ARBA" id="ARBA00004417"/>
    </source>
</evidence>
<dbReference type="GO" id="GO:0055085">
    <property type="term" value="P:transmembrane transport"/>
    <property type="evidence" value="ECO:0007669"/>
    <property type="project" value="UniProtKB-ARBA"/>
</dbReference>
<keyword evidence="3" id="KW-0813">Transport</keyword>
<dbReference type="KEGG" id="paqt:E8L99_17060"/>
<keyword evidence="8" id="KW-1185">Reference proteome</keyword>
<dbReference type="Pfam" id="PF08352">
    <property type="entry name" value="oligo_HPY"/>
    <property type="match status" value="1"/>
</dbReference>
<dbReference type="InterPro" id="IPR017871">
    <property type="entry name" value="ABC_transporter-like_CS"/>
</dbReference>
<protein>
    <submittedName>
        <fullName evidence="7">ATP-binding cassette domain-containing protein</fullName>
    </submittedName>
</protein>
<dbReference type="SMART" id="SM00382">
    <property type="entry name" value="AAA"/>
    <property type="match status" value="1"/>
</dbReference>
<gene>
    <name evidence="7" type="ORF">E8L99_17060</name>
</gene>
<dbReference type="InterPro" id="IPR027417">
    <property type="entry name" value="P-loop_NTPase"/>
</dbReference>
<evidence type="ECO:0000256" key="4">
    <source>
        <dbReference type="ARBA" id="ARBA00022741"/>
    </source>
</evidence>
<dbReference type="InterPro" id="IPR050319">
    <property type="entry name" value="ABC_transp_ATP-bind"/>
</dbReference>
<evidence type="ECO:0000313" key="8">
    <source>
        <dbReference type="Proteomes" id="UP000298588"/>
    </source>
</evidence>
<dbReference type="EMBL" id="CP039865">
    <property type="protein sequence ID" value="QCK87343.1"/>
    <property type="molecule type" value="Genomic_DNA"/>
</dbReference>
<dbReference type="Pfam" id="PF00005">
    <property type="entry name" value="ABC_tran"/>
    <property type="match status" value="1"/>
</dbReference>